<proteinExistence type="predicted"/>
<gene>
    <name evidence="1" type="ORF">L2740_15940</name>
</gene>
<evidence type="ECO:0000313" key="2">
    <source>
        <dbReference type="Proteomes" id="UP001139293"/>
    </source>
</evidence>
<name>A0A9X1ZLF3_9GAMM</name>
<accession>A0A9X1ZLF3</accession>
<organism evidence="1 2">
    <name type="scientific">Shewanella pneumatophori</name>
    <dbReference type="NCBI Taxonomy" id="314092"/>
    <lineage>
        <taxon>Bacteria</taxon>
        <taxon>Pseudomonadati</taxon>
        <taxon>Pseudomonadota</taxon>
        <taxon>Gammaproteobacteria</taxon>
        <taxon>Alteromonadales</taxon>
        <taxon>Shewanellaceae</taxon>
        <taxon>Shewanella</taxon>
    </lineage>
</organism>
<dbReference type="EMBL" id="JAKILB010000011">
    <property type="protein sequence ID" value="MCL1140038.1"/>
    <property type="molecule type" value="Genomic_DNA"/>
</dbReference>
<dbReference type="RefSeq" id="WP_248951183.1">
    <property type="nucleotide sequence ID" value="NZ_JAKILB010000011.1"/>
</dbReference>
<sequence>METTEITKAQLIALLTSWKQGEIDAEAVQNWMITHYDPPEVKIGTGEAEWTQEAMNIVMNEYEIAKTDKFRLDNAQYAIDFVNCSESTFNQTKHLFIQDGFND</sequence>
<dbReference type="Proteomes" id="UP001139293">
    <property type="component" value="Unassembled WGS sequence"/>
</dbReference>
<evidence type="ECO:0000313" key="1">
    <source>
        <dbReference type="EMBL" id="MCL1140038.1"/>
    </source>
</evidence>
<protein>
    <submittedName>
        <fullName evidence="1">Uncharacterized protein</fullName>
    </submittedName>
</protein>
<keyword evidence="2" id="KW-1185">Reference proteome</keyword>
<dbReference type="AlphaFoldDB" id="A0A9X1ZLF3"/>
<comment type="caution">
    <text evidence="1">The sequence shown here is derived from an EMBL/GenBank/DDBJ whole genome shotgun (WGS) entry which is preliminary data.</text>
</comment>
<reference evidence="1" key="1">
    <citation type="submission" date="2022-01" db="EMBL/GenBank/DDBJ databases">
        <title>Whole genome-based taxonomy of the Shewanellaceae.</title>
        <authorList>
            <person name="Martin-Rodriguez A.J."/>
        </authorList>
    </citation>
    <scope>NUCLEOTIDE SEQUENCE</scope>
    <source>
        <strain evidence="1">KCTC 23973</strain>
    </source>
</reference>